<evidence type="ECO:0000256" key="1">
    <source>
        <dbReference type="ARBA" id="ARBA00008791"/>
    </source>
</evidence>
<dbReference type="STRING" id="1068978.AMETH_3097"/>
<dbReference type="GO" id="GO:0005524">
    <property type="term" value="F:ATP binding"/>
    <property type="evidence" value="ECO:0007669"/>
    <property type="project" value="UniProtKB-KW"/>
</dbReference>
<sequence length="293" mass="31415">MNTSNAKYAIVVGIDGSGESLRAVRWAAAAARLRHEPLHIVYGFAPLSGFYGAGMPVLQNAYDDLVRAGERVVAEAVGAAREITGEHVRITSEMPNEPAAPLLVERSRNARMIALGSSGTGGFTGMLIGSTTVAVSAHAACPVVVVRGRDAESGPVVVGVDGSPSGERALAMAFEEACRRETPLVAVHVWSDDQFTGFYGSLPLALDWEEIERDEQRLLAERLAGWQEEYPDVKVERVVVRDRPRHQLVEWSGQAQLVVVGSRGRGGFTGLLLGSTSQALIHHAECPVMVVRP</sequence>
<name>A0A076MRD6_AMYME</name>
<dbReference type="eggNOG" id="COG0589">
    <property type="taxonomic scope" value="Bacteria"/>
</dbReference>
<dbReference type="PANTHER" id="PTHR46268:SF27">
    <property type="entry name" value="UNIVERSAL STRESS PROTEIN RV2623"/>
    <property type="match status" value="1"/>
</dbReference>
<reference evidence="5 6" key="1">
    <citation type="submission" date="2014-07" db="EMBL/GenBank/DDBJ databases">
        <title>Whole Genome Sequence of the Amycolatopsis methanolica 239.</title>
        <authorList>
            <person name="Tang B."/>
        </authorList>
    </citation>
    <scope>NUCLEOTIDE SEQUENCE [LARGE SCALE GENOMIC DNA]</scope>
    <source>
        <strain evidence="5 6">239</strain>
    </source>
</reference>
<dbReference type="PRINTS" id="PR01438">
    <property type="entry name" value="UNVRSLSTRESS"/>
</dbReference>
<dbReference type="HOGENOM" id="CLU_049301_2_3_11"/>
<dbReference type="InterPro" id="IPR014729">
    <property type="entry name" value="Rossmann-like_a/b/a_fold"/>
</dbReference>
<dbReference type="PANTHER" id="PTHR46268">
    <property type="entry name" value="STRESS RESPONSE PROTEIN NHAX"/>
    <property type="match status" value="1"/>
</dbReference>
<evidence type="ECO:0000256" key="3">
    <source>
        <dbReference type="ARBA" id="ARBA00022840"/>
    </source>
</evidence>
<proteinExistence type="inferred from homology"/>
<dbReference type="KEGG" id="amq:AMETH_3097"/>
<dbReference type="RefSeq" id="WP_017988188.1">
    <property type="nucleotide sequence ID" value="NZ_AQUL01000002.1"/>
</dbReference>
<evidence type="ECO:0000313" key="5">
    <source>
        <dbReference type="EMBL" id="AIJ23189.1"/>
    </source>
</evidence>
<protein>
    <submittedName>
        <fullName evidence="5">Universal stress protein</fullName>
    </submittedName>
</protein>
<dbReference type="OrthoDB" id="3404132at2"/>
<keyword evidence="3" id="KW-0067">ATP-binding</keyword>
<feature type="domain" description="UspA" evidence="4">
    <location>
        <begin position="155"/>
        <end position="292"/>
    </location>
</feature>
<accession>A0A076MRD6</accession>
<gene>
    <name evidence="5" type="ORF">AMETH_3097</name>
</gene>
<dbReference type="SUPFAM" id="SSF52402">
    <property type="entry name" value="Adenine nucleotide alpha hydrolases-like"/>
    <property type="match status" value="2"/>
</dbReference>
<evidence type="ECO:0000259" key="4">
    <source>
        <dbReference type="Pfam" id="PF00582"/>
    </source>
</evidence>
<comment type="similarity">
    <text evidence="1">Belongs to the universal stress protein A family.</text>
</comment>
<feature type="domain" description="UspA" evidence="4">
    <location>
        <begin position="10"/>
        <end position="147"/>
    </location>
</feature>
<dbReference type="InterPro" id="IPR006016">
    <property type="entry name" value="UspA"/>
</dbReference>
<organism evidence="5 6">
    <name type="scientific">Amycolatopsis methanolica 239</name>
    <dbReference type="NCBI Taxonomy" id="1068978"/>
    <lineage>
        <taxon>Bacteria</taxon>
        <taxon>Bacillati</taxon>
        <taxon>Actinomycetota</taxon>
        <taxon>Actinomycetes</taxon>
        <taxon>Pseudonocardiales</taxon>
        <taxon>Pseudonocardiaceae</taxon>
        <taxon>Amycolatopsis</taxon>
        <taxon>Amycolatopsis methanolica group</taxon>
    </lineage>
</organism>
<dbReference type="AlphaFoldDB" id="A0A076MRD6"/>
<dbReference type="Proteomes" id="UP000062973">
    <property type="component" value="Chromosome"/>
</dbReference>
<evidence type="ECO:0000313" key="6">
    <source>
        <dbReference type="Proteomes" id="UP000062973"/>
    </source>
</evidence>
<keyword evidence="2" id="KW-0547">Nucleotide-binding</keyword>
<dbReference type="InterPro" id="IPR006015">
    <property type="entry name" value="Universal_stress_UspA"/>
</dbReference>
<keyword evidence="6" id="KW-1185">Reference proteome</keyword>
<dbReference type="PATRIC" id="fig|1068978.7.peg.3308"/>
<evidence type="ECO:0000256" key="2">
    <source>
        <dbReference type="ARBA" id="ARBA00022741"/>
    </source>
</evidence>
<dbReference type="EMBL" id="CP009110">
    <property type="protein sequence ID" value="AIJ23189.1"/>
    <property type="molecule type" value="Genomic_DNA"/>
</dbReference>
<dbReference type="Pfam" id="PF00582">
    <property type="entry name" value="Usp"/>
    <property type="match status" value="2"/>
</dbReference>
<dbReference type="Gene3D" id="3.40.50.620">
    <property type="entry name" value="HUPs"/>
    <property type="match status" value="2"/>
</dbReference>